<dbReference type="NCBIfam" id="NF008168">
    <property type="entry name" value="PRK10917.2-2"/>
    <property type="match status" value="1"/>
</dbReference>
<evidence type="ECO:0000256" key="7">
    <source>
        <dbReference type="ARBA" id="ARBA00022840"/>
    </source>
</evidence>
<dbReference type="InterPro" id="IPR033454">
    <property type="entry name" value="RecG_wedge"/>
</dbReference>
<proteinExistence type="inferred from homology"/>
<dbReference type="Pfam" id="PF17191">
    <property type="entry name" value="RecG_wedge"/>
    <property type="match status" value="1"/>
</dbReference>
<keyword evidence="8" id="KW-0238">DNA-binding</keyword>
<dbReference type="InterPro" id="IPR011545">
    <property type="entry name" value="DEAD/DEAH_box_helicase_dom"/>
</dbReference>
<dbReference type="Gene3D" id="2.40.50.140">
    <property type="entry name" value="Nucleic acid-binding proteins"/>
    <property type="match status" value="1"/>
</dbReference>
<dbReference type="STRING" id="1588748.HMPREF3182_01531"/>
<dbReference type="Gene3D" id="3.40.50.300">
    <property type="entry name" value="P-loop containing nucleotide triphosphate hydrolases"/>
    <property type="match status" value="2"/>
</dbReference>
<dbReference type="InterPro" id="IPR012340">
    <property type="entry name" value="NA-bd_OB-fold"/>
</dbReference>
<keyword evidence="10 15" id="KW-0234">DNA repair</keyword>
<dbReference type="CDD" id="cd17992">
    <property type="entry name" value="DEXHc_RecG"/>
    <property type="match status" value="1"/>
</dbReference>
<dbReference type="Proteomes" id="UP000070160">
    <property type="component" value="Unassembled WGS sequence"/>
</dbReference>
<evidence type="ECO:0000256" key="6">
    <source>
        <dbReference type="ARBA" id="ARBA00022806"/>
    </source>
</evidence>
<evidence type="ECO:0000256" key="2">
    <source>
        <dbReference type="ARBA" id="ARBA00017846"/>
    </source>
</evidence>
<evidence type="ECO:0000313" key="18">
    <source>
        <dbReference type="EMBL" id="KXB90217.1"/>
    </source>
</evidence>
<evidence type="ECO:0000256" key="10">
    <source>
        <dbReference type="ARBA" id="ARBA00023204"/>
    </source>
</evidence>
<evidence type="ECO:0000256" key="12">
    <source>
        <dbReference type="ARBA" id="ARBA00034617"/>
    </source>
</evidence>
<keyword evidence="11" id="KW-0413">Isomerase</keyword>
<dbReference type="CDD" id="cd04488">
    <property type="entry name" value="RecG_wedge_OBF"/>
    <property type="match status" value="1"/>
</dbReference>
<keyword evidence="19" id="KW-1185">Reference proteome</keyword>
<dbReference type="PROSITE" id="PS51192">
    <property type="entry name" value="HELICASE_ATP_BIND_1"/>
    <property type="match status" value="1"/>
</dbReference>
<dbReference type="SUPFAM" id="SSF50249">
    <property type="entry name" value="Nucleic acid-binding proteins"/>
    <property type="match status" value="1"/>
</dbReference>
<dbReference type="SUPFAM" id="SSF52540">
    <property type="entry name" value="P-loop containing nucleoside triphosphate hydrolases"/>
    <property type="match status" value="2"/>
</dbReference>
<protein>
    <recommendedName>
        <fullName evidence="2 15">ATP-dependent DNA helicase RecG</fullName>
        <ecNumber evidence="13 15">5.6.2.4</ecNumber>
    </recommendedName>
</protein>
<dbReference type="EC" id="5.6.2.4" evidence="13 15"/>
<dbReference type="EMBL" id="LSDT01000050">
    <property type="protein sequence ID" value="KXB90217.1"/>
    <property type="molecule type" value="Genomic_DNA"/>
</dbReference>
<dbReference type="GO" id="GO:0003677">
    <property type="term" value="F:DNA binding"/>
    <property type="evidence" value="ECO:0007669"/>
    <property type="project" value="UniProtKB-KW"/>
</dbReference>
<keyword evidence="6 15" id="KW-0347">Helicase</keyword>
<dbReference type="GO" id="GO:0006281">
    <property type="term" value="P:DNA repair"/>
    <property type="evidence" value="ECO:0007669"/>
    <property type="project" value="UniProtKB-UniRule"/>
</dbReference>
<evidence type="ECO:0000256" key="5">
    <source>
        <dbReference type="ARBA" id="ARBA00022801"/>
    </source>
</evidence>
<comment type="similarity">
    <text evidence="1 15">Belongs to the helicase family. RecG subfamily.</text>
</comment>
<dbReference type="SMART" id="SM00490">
    <property type="entry name" value="HELICc"/>
    <property type="match status" value="1"/>
</dbReference>
<name>A0A134CDQ2_9FIRM</name>
<feature type="domain" description="Helicase C-terminal" evidence="17">
    <location>
        <begin position="455"/>
        <end position="612"/>
    </location>
</feature>
<dbReference type="PANTHER" id="PTHR47964">
    <property type="entry name" value="ATP-DEPENDENT DNA HELICASE HOMOLOG RECG, CHLOROPLASTIC"/>
    <property type="match status" value="1"/>
</dbReference>
<evidence type="ECO:0000256" key="11">
    <source>
        <dbReference type="ARBA" id="ARBA00023235"/>
    </source>
</evidence>
<evidence type="ECO:0000259" key="17">
    <source>
        <dbReference type="PROSITE" id="PS51194"/>
    </source>
</evidence>
<dbReference type="PATRIC" id="fig|1588748.3.peg.1483"/>
<evidence type="ECO:0000256" key="14">
    <source>
        <dbReference type="ARBA" id="ARBA00048988"/>
    </source>
</evidence>
<dbReference type="GO" id="GO:0043138">
    <property type="term" value="F:3'-5' DNA helicase activity"/>
    <property type="evidence" value="ECO:0007669"/>
    <property type="project" value="UniProtKB-EC"/>
</dbReference>
<dbReference type="NCBIfam" id="TIGR00643">
    <property type="entry name" value="recG"/>
    <property type="match status" value="1"/>
</dbReference>
<reference evidence="19" key="1">
    <citation type="submission" date="2016-01" db="EMBL/GenBank/DDBJ databases">
        <authorList>
            <person name="Mitreva M."/>
            <person name="Pepin K.H."/>
            <person name="Mihindukulasuriya K.A."/>
            <person name="Fulton R."/>
            <person name="Fronick C."/>
            <person name="O'Laughlin M."/>
            <person name="Miner T."/>
            <person name="Herter B."/>
            <person name="Rosa B.A."/>
            <person name="Cordes M."/>
            <person name="Tomlinson C."/>
            <person name="Wollam A."/>
            <person name="Palsikar V.B."/>
            <person name="Mardis E.R."/>
            <person name="Wilson R.K."/>
        </authorList>
    </citation>
    <scope>NUCLEOTIDE SEQUENCE [LARGE SCALE GENOMIC DNA]</scope>
    <source>
        <strain evidence="19">KA00182</strain>
    </source>
</reference>
<dbReference type="InterPro" id="IPR027417">
    <property type="entry name" value="P-loop_NTPase"/>
</dbReference>
<dbReference type="GO" id="GO:0006310">
    <property type="term" value="P:DNA recombination"/>
    <property type="evidence" value="ECO:0007669"/>
    <property type="project" value="UniProtKB-UniRule"/>
</dbReference>
<keyword evidence="3 15" id="KW-0547">Nucleotide-binding</keyword>
<keyword evidence="9 15" id="KW-0233">DNA recombination</keyword>
<dbReference type="PANTHER" id="PTHR47964:SF1">
    <property type="entry name" value="ATP-DEPENDENT DNA HELICASE HOMOLOG RECG, CHLOROPLASTIC"/>
    <property type="match status" value="1"/>
</dbReference>
<comment type="catalytic activity">
    <reaction evidence="12 15">
        <text>Couples ATP hydrolysis with the unwinding of duplex DNA by translocating in the 3'-5' direction.</text>
        <dbReference type="EC" id="5.6.2.4"/>
    </reaction>
</comment>
<evidence type="ECO:0000256" key="3">
    <source>
        <dbReference type="ARBA" id="ARBA00022741"/>
    </source>
</evidence>
<dbReference type="RefSeq" id="WP_062486589.1">
    <property type="nucleotide sequence ID" value="NZ_KQ960955.1"/>
</dbReference>
<evidence type="ECO:0000256" key="4">
    <source>
        <dbReference type="ARBA" id="ARBA00022763"/>
    </source>
</evidence>
<dbReference type="Pfam" id="PF00270">
    <property type="entry name" value="DEAD"/>
    <property type="match status" value="1"/>
</dbReference>
<sequence>MNDSLCQLKGIGAKKQALFARLGIHTIQDLLQYFPRQYEDRQHIVPIRSIGRWGDKKVLVCGVIQQIQEIHPRKGLSILKVRVSDDTGMVELIWFNQPYKKKSLSLFSQVTVFGNATLSYGIWQMNNPEIEQGCCVYEALLPLYGLTEGLRQQDIRKAVQAALALVKQRNSIDSEPQQGFVVNPYRCMSTYEAYEKMHFPKTMEVQQKARKQLAFEELFDLQLGLLLRRRHERMVKGVKCTVNGALLKQFISSLSFTLTKGQIKAFLDIQDDMEGDVPMQRLIQGDVGSGKTVVAALALLKVVENGYQGVLMAPTEILATQHFEEFSRLFQSFPVKIALLTGRINRTQRKQLVEELQQGTIHILIGTHALLQPDVIFSQLGLVVTDEQHRFGVRQRAILQNKGKAPHVLFMTATPIPRTLALSVYGDLDVSSIREMPPGRQIVKTYVIGEAMRARMYQFMKKIMMQGQQCYVVCPLVEESAHLDVQAATALYEKLSTQVFTEFRCALVHGQLGSTEKEEIMTAFQQGKIDLLVATSVIEVGVNVPNATIMVIEDAERFGLAQLHQLRGRVGRGTAQSYCILLAKGKNKETQQRLHWMETIHDGFALSEKDLLLRGAGRLFGYVQHGLPDLKVANILGDIDILIAAREAATLYVQGNIDEVAIIEKISRRFGGHFTRILNH</sequence>
<evidence type="ECO:0000256" key="13">
    <source>
        <dbReference type="ARBA" id="ARBA00034808"/>
    </source>
</evidence>
<evidence type="ECO:0000256" key="8">
    <source>
        <dbReference type="ARBA" id="ARBA00023125"/>
    </source>
</evidence>
<dbReference type="InterPro" id="IPR001650">
    <property type="entry name" value="Helicase_C-like"/>
</dbReference>
<dbReference type="InterPro" id="IPR014001">
    <property type="entry name" value="Helicase_ATP-bd"/>
</dbReference>
<dbReference type="InterPro" id="IPR047112">
    <property type="entry name" value="RecG/Mfd"/>
</dbReference>
<gene>
    <name evidence="18" type="ORF">HMPREF3182_01531</name>
</gene>
<keyword evidence="5 15" id="KW-0378">Hydrolase</keyword>
<dbReference type="InterPro" id="IPR004609">
    <property type="entry name" value="ATP-dep_DNA_helicase_RecG"/>
</dbReference>
<dbReference type="GO" id="GO:0016887">
    <property type="term" value="F:ATP hydrolysis activity"/>
    <property type="evidence" value="ECO:0007669"/>
    <property type="project" value="RHEA"/>
</dbReference>
<evidence type="ECO:0000256" key="9">
    <source>
        <dbReference type="ARBA" id="ARBA00023172"/>
    </source>
</evidence>
<evidence type="ECO:0000259" key="16">
    <source>
        <dbReference type="PROSITE" id="PS51192"/>
    </source>
</evidence>
<evidence type="ECO:0000256" key="1">
    <source>
        <dbReference type="ARBA" id="ARBA00007504"/>
    </source>
</evidence>
<evidence type="ECO:0000256" key="15">
    <source>
        <dbReference type="RuleBase" id="RU363016"/>
    </source>
</evidence>
<comment type="catalytic activity">
    <reaction evidence="14 15">
        <text>ATP + H2O = ADP + phosphate + H(+)</text>
        <dbReference type="Rhea" id="RHEA:13065"/>
        <dbReference type="ChEBI" id="CHEBI:15377"/>
        <dbReference type="ChEBI" id="CHEBI:15378"/>
        <dbReference type="ChEBI" id="CHEBI:30616"/>
        <dbReference type="ChEBI" id="CHEBI:43474"/>
        <dbReference type="ChEBI" id="CHEBI:456216"/>
        <dbReference type="EC" id="5.6.2.4"/>
    </reaction>
</comment>
<dbReference type="AlphaFoldDB" id="A0A134CDQ2"/>
<dbReference type="PROSITE" id="PS51194">
    <property type="entry name" value="HELICASE_CTER"/>
    <property type="match status" value="1"/>
</dbReference>
<dbReference type="Pfam" id="PF00271">
    <property type="entry name" value="Helicase_C"/>
    <property type="match status" value="1"/>
</dbReference>
<comment type="function">
    <text evidence="15">Plays a critical role in recombination and DNA repair. Helps process Holliday junction intermediates to mature products by catalyzing branch migration. Has replication fork regression activity, unwinds stalled or blocked replication forks to make a HJ that can be resolved. Has a DNA unwinding activity characteristic of a DNA helicase with 3'-5' polarity.</text>
</comment>
<keyword evidence="4 15" id="KW-0227">DNA damage</keyword>
<evidence type="ECO:0000313" key="19">
    <source>
        <dbReference type="Proteomes" id="UP000070160"/>
    </source>
</evidence>
<comment type="caution">
    <text evidence="18">The sequence shown here is derived from an EMBL/GenBank/DDBJ whole genome shotgun (WGS) entry which is preliminary data.</text>
</comment>
<dbReference type="SMART" id="SM00487">
    <property type="entry name" value="DEXDc"/>
    <property type="match status" value="1"/>
</dbReference>
<organism evidence="18 19">
    <name type="scientific">Megasphaera hutchinsoni</name>
    <dbReference type="NCBI Taxonomy" id="1588748"/>
    <lineage>
        <taxon>Bacteria</taxon>
        <taxon>Bacillati</taxon>
        <taxon>Bacillota</taxon>
        <taxon>Negativicutes</taxon>
        <taxon>Veillonellales</taxon>
        <taxon>Veillonellaceae</taxon>
        <taxon>Megasphaera</taxon>
    </lineage>
</organism>
<dbReference type="NCBIfam" id="NF008165">
    <property type="entry name" value="PRK10917.1-3"/>
    <property type="match status" value="1"/>
</dbReference>
<dbReference type="GO" id="GO:0005524">
    <property type="term" value="F:ATP binding"/>
    <property type="evidence" value="ECO:0007669"/>
    <property type="project" value="UniProtKB-KW"/>
</dbReference>
<accession>A0A134CDQ2</accession>
<keyword evidence="7 15" id="KW-0067">ATP-binding</keyword>
<feature type="domain" description="Helicase ATP-binding" evidence="16">
    <location>
        <begin position="272"/>
        <end position="433"/>
    </location>
</feature>